<evidence type="ECO:0000256" key="2">
    <source>
        <dbReference type="RuleBase" id="RU004328"/>
    </source>
</evidence>
<dbReference type="PANTHER" id="PTHR11240:SF78">
    <property type="entry name" value="GENOME ASSEMBLY, CHROMOSOME: II"/>
    <property type="match status" value="1"/>
</dbReference>
<dbReference type="Proteomes" id="UP000324897">
    <property type="component" value="Unassembled WGS sequence"/>
</dbReference>
<sequence>MKKLLYCHLAVLLLPLAALAGVATDFDFFLHVQLIRDLNRRLLNNWGPLSCEERNPMDLWIDEWNEHGTCSNMDQHPYFRAALEFKTRFNRTRILLKAGIVPSNENIYELSRIRDAVTEATGSAPSVQCNRNEQGEMQLYHVYQCVGLDGRSPVHCPRQFETRCTDEIKFPVFQINHDHYYG</sequence>
<dbReference type="GO" id="GO:0005576">
    <property type="term" value="C:extracellular region"/>
    <property type="evidence" value="ECO:0007669"/>
    <property type="project" value="TreeGrafter"/>
</dbReference>
<dbReference type="GO" id="GO:0006401">
    <property type="term" value="P:RNA catabolic process"/>
    <property type="evidence" value="ECO:0007669"/>
    <property type="project" value="TreeGrafter"/>
</dbReference>
<name>A0A5J9TP83_9POAL</name>
<dbReference type="AlphaFoldDB" id="A0A5J9TP83"/>
<evidence type="ECO:0000313" key="4">
    <source>
        <dbReference type="EMBL" id="TVU13164.1"/>
    </source>
</evidence>
<evidence type="ECO:0000256" key="1">
    <source>
        <dbReference type="ARBA" id="ARBA00007469"/>
    </source>
</evidence>
<comment type="similarity">
    <text evidence="1 2">Belongs to the RNase T2 family.</text>
</comment>
<accession>A0A5J9TP83</accession>
<feature type="chain" id="PRO_5023817815" evidence="3">
    <location>
        <begin position="21"/>
        <end position="182"/>
    </location>
</feature>
<dbReference type="GO" id="GO:0033897">
    <property type="term" value="F:ribonuclease T2 activity"/>
    <property type="evidence" value="ECO:0007669"/>
    <property type="project" value="InterPro"/>
</dbReference>
<evidence type="ECO:0000256" key="3">
    <source>
        <dbReference type="SAM" id="SignalP"/>
    </source>
</evidence>
<organism evidence="4 5">
    <name type="scientific">Eragrostis curvula</name>
    <name type="common">weeping love grass</name>
    <dbReference type="NCBI Taxonomy" id="38414"/>
    <lineage>
        <taxon>Eukaryota</taxon>
        <taxon>Viridiplantae</taxon>
        <taxon>Streptophyta</taxon>
        <taxon>Embryophyta</taxon>
        <taxon>Tracheophyta</taxon>
        <taxon>Spermatophyta</taxon>
        <taxon>Magnoliopsida</taxon>
        <taxon>Liliopsida</taxon>
        <taxon>Poales</taxon>
        <taxon>Poaceae</taxon>
        <taxon>PACMAD clade</taxon>
        <taxon>Chloridoideae</taxon>
        <taxon>Eragrostideae</taxon>
        <taxon>Eragrostidinae</taxon>
        <taxon>Eragrostis</taxon>
    </lineage>
</organism>
<dbReference type="GO" id="GO:0003723">
    <property type="term" value="F:RNA binding"/>
    <property type="evidence" value="ECO:0007669"/>
    <property type="project" value="InterPro"/>
</dbReference>
<evidence type="ECO:0000313" key="5">
    <source>
        <dbReference type="Proteomes" id="UP000324897"/>
    </source>
</evidence>
<dbReference type="InterPro" id="IPR036430">
    <property type="entry name" value="RNase_T2-like_sf"/>
</dbReference>
<keyword evidence="3" id="KW-0732">Signal</keyword>
<dbReference type="Gramene" id="TVU13164">
    <property type="protein sequence ID" value="TVU13164"/>
    <property type="gene ID" value="EJB05_40696"/>
</dbReference>
<dbReference type="Pfam" id="PF00445">
    <property type="entry name" value="Ribonuclease_T2"/>
    <property type="match status" value="1"/>
</dbReference>
<proteinExistence type="inferred from homology"/>
<dbReference type="Gene3D" id="3.90.730.10">
    <property type="entry name" value="Ribonuclease T2-like"/>
    <property type="match status" value="1"/>
</dbReference>
<dbReference type="SUPFAM" id="SSF55895">
    <property type="entry name" value="Ribonuclease Rh-like"/>
    <property type="match status" value="1"/>
</dbReference>
<gene>
    <name evidence="4" type="ORF">EJB05_40696</name>
</gene>
<keyword evidence="5" id="KW-1185">Reference proteome</keyword>
<protein>
    <submittedName>
        <fullName evidence="4">Uncharacterized protein</fullName>
    </submittedName>
</protein>
<comment type="caution">
    <text evidence="4">The sequence shown here is derived from an EMBL/GenBank/DDBJ whole genome shotgun (WGS) entry which is preliminary data.</text>
</comment>
<dbReference type="OrthoDB" id="435754at2759"/>
<reference evidence="4 5" key="1">
    <citation type="journal article" date="2019" name="Sci. Rep.">
        <title>A high-quality genome of Eragrostis curvula grass provides insights into Poaceae evolution and supports new strategies to enhance forage quality.</title>
        <authorList>
            <person name="Carballo J."/>
            <person name="Santos B.A.C.M."/>
            <person name="Zappacosta D."/>
            <person name="Garbus I."/>
            <person name="Selva J.P."/>
            <person name="Gallo C.A."/>
            <person name="Diaz A."/>
            <person name="Albertini E."/>
            <person name="Caccamo M."/>
            <person name="Echenique V."/>
        </authorList>
    </citation>
    <scope>NUCLEOTIDE SEQUENCE [LARGE SCALE GENOMIC DNA]</scope>
    <source>
        <strain evidence="5">cv. Victoria</strain>
        <tissue evidence="4">Leaf</tissue>
    </source>
</reference>
<feature type="signal peptide" evidence="3">
    <location>
        <begin position="1"/>
        <end position="20"/>
    </location>
</feature>
<dbReference type="PANTHER" id="PTHR11240">
    <property type="entry name" value="RIBONUCLEASE T2"/>
    <property type="match status" value="1"/>
</dbReference>
<dbReference type="InterPro" id="IPR001568">
    <property type="entry name" value="RNase_T2-like"/>
</dbReference>
<dbReference type="EMBL" id="RWGY01000035">
    <property type="protein sequence ID" value="TVU13164.1"/>
    <property type="molecule type" value="Genomic_DNA"/>
</dbReference>